<dbReference type="Pfam" id="PF05258">
    <property type="entry name" value="DciA"/>
    <property type="match status" value="1"/>
</dbReference>
<sequence>MYKKKNPHPASVRKSEATPLGQVINEMFDAYHLNRKVDQTQVVNLWPKLMGKAIASRTKGVFMKDSKLFVTVESSALKQELLMSKERIIHLFRQELGKEVVKDIVLL</sequence>
<dbReference type="PANTHER" id="PTHR36456">
    <property type="entry name" value="UPF0232 PROTEIN SCO3875"/>
    <property type="match status" value="1"/>
</dbReference>
<organism evidence="1 2">
    <name type="scientific">Marivirga salinarum</name>
    <dbReference type="NCBI Taxonomy" id="3059078"/>
    <lineage>
        <taxon>Bacteria</taxon>
        <taxon>Pseudomonadati</taxon>
        <taxon>Bacteroidota</taxon>
        <taxon>Cytophagia</taxon>
        <taxon>Cytophagales</taxon>
        <taxon>Marivirgaceae</taxon>
        <taxon>Marivirga</taxon>
    </lineage>
</organism>
<dbReference type="RefSeq" id="WP_308350348.1">
    <property type="nucleotide sequence ID" value="NZ_CP129971.1"/>
</dbReference>
<reference evidence="1 2" key="1">
    <citation type="submission" date="2023-08" db="EMBL/GenBank/DDBJ databases">
        <title>Comparative genomics and taxonomic characterization of three novel marine species of genus Marivirga.</title>
        <authorList>
            <person name="Muhammad N."/>
            <person name="Kim S.-G."/>
        </authorList>
    </citation>
    <scope>NUCLEOTIDE SEQUENCE [LARGE SCALE GENOMIC DNA]</scope>
    <source>
        <strain evidence="1 2">BDSF4-3</strain>
    </source>
</reference>
<keyword evidence="2" id="KW-1185">Reference proteome</keyword>
<gene>
    <name evidence="1" type="ORF">QYS49_33340</name>
</gene>
<dbReference type="InterPro" id="IPR007922">
    <property type="entry name" value="DciA-like"/>
</dbReference>
<evidence type="ECO:0000313" key="1">
    <source>
        <dbReference type="EMBL" id="WMN12358.1"/>
    </source>
</evidence>
<protein>
    <submittedName>
        <fullName evidence="1">DUF721 domain-containing protein</fullName>
    </submittedName>
</protein>
<accession>A0AA51NC12</accession>
<dbReference type="EMBL" id="CP129971">
    <property type="protein sequence ID" value="WMN12358.1"/>
    <property type="molecule type" value="Genomic_DNA"/>
</dbReference>
<dbReference type="PANTHER" id="PTHR36456:SF1">
    <property type="entry name" value="UPF0232 PROTEIN SCO3875"/>
    <property type="match status" value="1"/>
</dbReference>
<dbReference type="Proteomes" id="UP001230496">
    <property type="component" value="Chromosome"/>
</dbReference>
<proteinExistence type="predicted"/>
<dbReference type="KEGG" id="msaa:QYS49_33340"/>
<dbReference type="AlphaFoldDB" id="A0AA51NC12"/>
<evidence type="ECO:0000313" key="2">
    <source>
        <dbReference type="Proteomes" id="UP001230496"/>
    </source>
</evidence>
<name>A0AA51NC12_9BACT</name>